<organism evidence="2 3">
    <name type="scientific">Aeromicrobium halocynthiae</name>
    <dbReference type="NCBI Taxonomy" id="560557"/>
    <lineage>
        <taxon>Bacteria</taxon>
        <taxon>Bacillati</taxon>
        <taxon>Actinomycetota</taxon>
        <taxon>Actinomycetes</taxon>
        <taxon>Propionibacteriales</taxon>
        <taxon>Nocardioidaceae</taxon>
        <taxon>Aeromicrobium</taxon>
    </lineage>
</organism>
<evidence type="ECO:0000313" key="2">
    <source>
        <dbReference type="EMBL" id="GAA2085289.1"/>
    </source>
</evidence>
<keyword evidence="3" id="KW-1185">Reference proteome</keyword>
<feature type="compositionally biased region" description="Acidic residues" evidence="1">
    <location>
        <begin position="41"/>
        <end position="50"/>
    </location>
</feature>
<comment type="caution">
    <text evidence="2">The sequence shown here is derived from an EMBL/GenBank/DDBJ whole genome shotgun (WGS) entry which is preliminary data.</text>
</comment>
<evidence type="ECO:0000313" key="3">
    <source>
        <dbReference type="Proteomes" id="UP001501480"/>
    </source>
</evidence>
<reference evidence="2 3" key="1">
    <citation type="journal article" date="2019" name="Int. J. Syst. Evol. Microbiol.">
        <title>The Global Catalogue of Microorganisms (GCM) 10K type strain sequencing project: providing services to taxonomists for standard genome sequencing and annotation.</title>
        <authorList>
            <consortium name="The Broad Institute Genomics Platform"/>
            <consortium name="The Broad Institute Genome Sequencing Center for Infectious Disease"/>
            <person name="Wu L."/>
            <person name="Ma J."/>
        </authorList>
    </citation>
    <scope>NUCLEOTIDE SEQUENCE [LARGE SCALE GENOMIC DNA]</scope>
    <source>
        <strain evidence="2 3">JCM 15749</strain>
    </source>
</reference>
<evidence type="ECO:0000256" key="1">
    <source>
        <dbReference type="SAM" id="MobiDB-lite"/>
    </source>
</evidence>
<gene>
    <name evidence="2" type="ORF">GCM10009821_28560</name>
</gene>
<dbReference type="Proteomes" id="UP001501480">
    <property type="component" value="Unassembled WGS sequence"/>
</dbReference>
<accession>A0ABN2W6V9</accession>
<feature type="region of interest" description="Disordered" evidence="1">
    <location>
        <begin position="1"/>
        <end position="59"/>
    </location>
</feature>
<dbReference type="EMBL" id="BAAAPY010000015">
    <property type="protein sequence ID" value="GAA2085289.1"/>
    <property type="molecule type" value="Genomic_DNA"/>
</dbReference>
<name>A0ABN2W6V9_9ACTN</name>
<sequence>MTTTPHDGPGADETAPVNPKTSPSTEPDTDEPPTQASPDASEVDDDDIDDTGTSPHEED</sequence>
<protein>
    <submittedName>
        <fullName evidence="2">Uncharacterized protein</fullName>
    </submittedName>
</protein>
<dbReference type="RefSeq" id="WP_344330079.1">
    <property type="nucleotide sequence ID" value="NZ_BAAAPY010000015.1"/>
</dbReference>
<proteinExistence type="predicted"/>